<evidence type="ECO:0000256" key="3">
    <source>
        <dbReference type="ARBA" id="ARBA00022729"/>
    </source>
</evidence>
<dbReference type="Proteomes" id="UP001190926">
    <property type="component" value="Unassembled WGS sequence"/>
</dbReference>
<keyword evidence="9" id="KW-0808">Transferase</keyword>
<keyword evidence="10" id="KW-1185">Reference proteome</keyword>
<evidence type="ECO:0000256" key="2">
    <source>
        <dbReference type="ARBA" id="ARBA00022614"/>
    </source>
</evidence>
<name>A0AAD4P288_PERFH</name>
<evidence type="ECO:0000256" key="5">
    <source>
        <dbReference type="ARBA" id="ARBA00023136"/>
    </source>
</evidence>
<comment type="subcellular location">
    <subcellularLocation>
        <location evidence="1">Membrane</location>
        <topology evidence="1">Single-pass type I membrane protein</topology>
    </subcellularLocation>
</comment>
<dbReference type="FunFam" id="3.80.10.10:FF:000041">
    <property type="entry name" value="LRR receptor-like serine/threonine-protein kinase ERECTA"/>
    <property type="match status" value="1"/>
</dbReference>
<evidence type="ECO:0000256" key="6">
    <source>
        <dbReference type="ARBA" id="ARBA00023180"/>
    </source>
</evidence>
<dbReference type="AlphaFoldDB" id="A0AAD4P288"/>
<accession>A0AAD4P288</accession>
<sequence>MTVKHTNKVAPPLHLLGVFLFLIVAVGQAQPQRNATLPVTDPSEARAIDVIFRRWRIRANDRWNITGDICSGIASDSTTPLDYSPGIKCDCSYNATTLCHVYSLRVYSMSDWDSSSNVVGQLPEELWTLTYLTNLNLGQNYLTGRLPPSIANLTRMQYLSIGINALSGELPKELGMLTDLRSLAIGTSNFSGPLPSELGNCTRLEQLWIDSSGVSGAIPLSLARLQNMQIMFSSDNAFTGRIPEFIGSWSNLTVL</sequence>
<evidence type="ECO:0000256" key="1">
    <source>
        <dbReference type="ARBA" id="ARBA00004479"/>
    </source>
</evidence>
<feature type="domain" description="Disease resistance R13L4/SHOC-2-like LRR" evidence="8">
    <location>
        <begin position="89"/>
        <end position="231"/>
    </location>
</feature>
<dbReference type="PANTHER" id="PTHR48006:SF62">
    <property type="entry name" value="LEUCINE-RICH REPEAT TRANSMEMBRANE PROTEIN KINASE"/>
    <property type="match status" value="1"/>
</dbReference>
<evidence type="ECO:0000313" key="9">
    <source>
        <dbReference type="EMBL" id="KAH6823481.1"/>
    </source>
</evidence>
<keyword evidence="4" id="KW-0677">Repeat</keyword>
<feature type="chain" id="PRO_5042297532" evidence="7">
    <location>
        <begin position="30"/>
        <end position="255"/>
    </location>
</feature>
<keyword evidence="2" id="KW-0433">Leucine-rich repeat</keyword>
<dbReference type="SUPFAM" id="SSF52058">
    <property type="entry name" value="L domain-like"/>
    <property type="match status" value="1"/>
</dbReference>
<comment type="caution">
    <text evidence="9">The sequence shown here is derived from an EMBL/GenBank/DDBJ whole genome shotgun (WGS) entry which is preliminary data.</text>
</comment>
<dbReference type="Pfam" id="PF23598">
    <property type="entry name" value="LRR_14"/>
    <property type="match status" value="1"/>
</dbReference>
<dbReference type="InterPro" id="IPR055414">
    <property type="entry name" value="LRR_R13L4/SHOC2-like"/>
</dbReference>
<evidence type="ECO:0000313" key="10">
    <source>
        <dbReference type="Proteomes" id="UP001190926"/>
    </source>
</evidence>
<evidence type="ECO:0000256" key="7">
    <source>
        <dbReference type="SAM" id="SignalP"/>
    </source>
</evidence>
<gene>
    <name evidence="9" type="ORF">C2S53_001320</name>
</gene>
<dbReference type="InterPro" id="IPR032675">
    <property type="entry name" value="LRR_dom_sf"/>
</dbReference>
<keyword evidence="6" id="KW-0325">Glycoprotein</keyword>
<keyword evidence="9" id="KW-0418">Kinase</keyword>
<keyword evidence="9" id="KW-0812">Transmembrane</keyword>
<dbReference type="Gene3D" id="3.80.10.10">
    <property type="entry name" value="Ribonuclease Inhibitor"/>
    <property type="match status" value="1"/>
</dbReference>
<dbReference type="GO" id="GO:0005886">
    <property type="term" value="C:plasma membrane"/>
    <property type="evidence" value="ECO:0007669"/>
    <property type="project" value="TreeGrafter"/>
</dbReference>
<feature type="signal peptide" evidence="7">
    <location>
        <begin position="1"/>
        <end position="29"/>
    </location>
</feature>
<reference evidence="9 10" key="1">
    <citation type="journal article" date="2021" name="Nat. Commun.">
        <title>Incipient diploidization of the medicinal plant Perilla within 10,000 years.</title>
        <authorList>
            <person name="Zhang Y."/>
            <person name="Shen Q."/>
            <person name="Leng L."/>
            <person name="Zhang D."/>
            <person name="Chen S."/>
            <person name="Shi Y."/>
            <person name="Ning Z."/>
            <person name="Chen S."/>
        </authorList>
    </citation>
    <scope>NUCLEOTIDE SEQUENCE [LARGE SCALE GENOMIC DNA]</scope>
    <source>
        <strain evidence="10">cv. PC099</strain>
    </source>
</reference>
<evidence type="ECO:0000259" key="8">
    <source>
        <dbReference type="Pfam" id="PF23598"/>
    </source>
</evidence>
<keyword evidence="3 7" id="KW-0732">Signal</keyword>
<dbReference type="InterPro" id="IPR051824">
    <property type="entry name" value="LRR_Rcpt-Like_S/T_Kinase"/>
</dbReference>
<protein>
    <submittedName>
        <fullName evidence="9">Leucine-rich repeat transmembrane protein kinase</fullName>
    </submittedName>
</protein>
<keyword evidence="5" id="KW-0472">Membrane</keyword>
<dbReference type="GO" id="GO:0016301">
    <property type="term" value="F:kinase activity"/>
    <property type="evidence" value="ECO:0007669"/>
    <property type="project" value="UniProtKB-KW"/>
</dbReference>
<evidence type="ECO:0000256" key="4">
    <source>
        <dbReference type="ARBA" id="ARBA00022737"/>
    </source>
</evidence>
<dbReference type="PANTHER" id="PTHR48006">
    <property type="entry name" value="LEUCINE-RICH REPEAT-CONTAINING PROTEIN DDB_G0281931-RELATED"/>
    <property type="match status" value="1"/>
</dbReference>
<organism evidence="9 10">
    <name type="scientific">Perilla frutescens var. hirtella</name>
    <name type="common">Perilla citriodora</name>
    <name type="synonym">Perilla setoyensis</name>
    <dbReference type="NCBI Taxonomy" id="608512"/>
    <lineage>
        <taxon>Eukaryota</taxon>
        <taxon>Viridiplantae</taxon>
        <taxon>Streptophyta</taxon>
        <taxon>Embryophyta</taxon>
        <taxon>Tracheophyta</taxon>
        <taxon>Spermatophyta</taxon>
        <taxon>Magnoliopsida</taxon>
        <taxon>eudicotyledons</taxon>
        <taxon>Gunneridae</taxon>
        <taxon>Pentapetalae</taxon>
        <taxon>asterids</taxon>
        <taxon>lamiids</taxon>
        <taxon>Lamiales</taxon>
        <taxon>Lamiaceae</taxon>
        <taxon>Nepetoideae</taxon>
        <taxon>Elsholtzieae</taxon>
        <taxon>Perilla</taxon>
    </lineage>
</organism>
<proteinExistence type="predicted"/>
<dbReference type="EMBL" id="SDAM02000817">
    <property type="protein sequence ID" value="KAH6823481.1"/>
    <property type="molecule type" value="Genomic_DNA"/>
</dbReference>